<evidence type="ECO:0000313" key="1">
    <source>
        <dbReference type="EMBL" id="KAJ5071960.1"/>
    </source>
</evidence>
<dbReference type="EMBL" id="JAPDFW010000084">
    <property type="protein sequence ID" value="KAJ5071960.1"/>
    <property type="molecule type" value="Genomic_DNA"/>
</dbReference>
<dbReference type="Proteomes" id="UP001149090">
    <property type="component" value="Unassembled WGS sequence"/>
</dbReference>
<sequence>MNQNFIRIKLSISSENQQIPQIKILEINQQNQNLFHFIKIHLPIDFKEENCKMFLNGFQITNSSTTSILRESDQLSIERIFTKQEKKIIKKKNAQKRRRKRWLSKQKFKKIEMNKQNLKENDQNFIEKEQNKQQENSNENQGNISGKIISFSLHNINQNGNLEKINLEGIVLEENENENENNLLIYPLIIPKILISFKQRFPREFVHNIQIIRIANLEELLIAKKWQFEN</sequence>
<gene>
    <name evidence="1" type="ORF">M0811_09860</name>
</gene>
<keyword evidence="2" id="KW-1185">Reference proteome</keyword>
<protein>
    <submittedName>
        <fullName evidence="1">Uncharacterized protein</fullName>
    </submittedName>
</protein>
<accession>A0A9Q0LIT0</accession>
<evidence type="ECO:0000313" key="2">
    <source>
        <dbReference type="Proteomes" id="UP001149090"/>
    </source>
</evidence>
<dbReference type="AlphaFoldDB" id="A0A9Q0LIT0"/>
<comment type="caution">
    <text evidence="1">The sequence shown here is derived from an EMBL/GenBank/DDBJ whole genome shotgun (WGS) entry which is preliminary data.</text>
</comment>
<proteinExistence type="predicted"/>
<organism evidence="1 2">
    <name type="scientific">Anaeramoeba ignava</name>
    <name type="common">Anaerobic marine amoeba</name>
    <dbReference type="NCBI Taxonomy" id="1746090"/>
    <lineage>
        <taxon>Eukaryota</taxon>
        <taxon>Metamonada</taxon>
        <taxon>Anaeramoebidae</taxon>
        <taxon>Anaeramoeba</taxon>
    </lineage>
</organism>
<name>A0A9Q0LIT0_ANAIG</name>
<reference evidence="1" key="1">
    <citation type="submission" date="2022-10" db="EMBL/GenBank/DDBJ databases">
        <title>Novel sulphate-reducing endosymbionts in the free-living metamonad Anaeramoeba.</title>
        <authorList>
            <person name="Jerlstrom-Hultqvist J."/>
            <person name="Cepicka I."/>
            <person name="Gallot-Lavallee L."/>
            <person name="Salas-Leiva D."/>
            <person name="Curtis B.A."/>
            <person name="Zahonova K."/>
            <person name="Pipaliya S."/>
            <person name="Dacks J."/>
            <person name="Roger A.J."/>
        </authorList>
    </citation>
    <scope>NUCLEOTIDE SEQUENCE</scope>
    <source>
        <strain evidence="1">BMAN</strain>
    </source>
</reference>